<dbReference type="VEuPathDB" id="ToxoDB:EAH_00048080"/>
<dbReference type="AlphaFoldDB" id="U6H004"/>
<dbReference type="RefSeq" id="XP_013246880.1">
    <property type="nucleotide sequence ID" value="XM_013391426.1"/>
</dbReference>
<evidence type="ECO:0000313" key="3">
    <source>
        <dbReference type="EMBL" id="CDI84074.1"/>
    </source>
</evidence>
<organism evidence="3 4">
    <name type="scientific">Eimeria acervulina</name>
    <name type="common">Coccidian parasite</name>
    <dbReference type="NCBI Taxonomy" id="5801"/>
    <lineage>
        <taxon>Eukaryota</taxon>
        <taxon>Sar</taxon>
        <taxon>Alveolata</taxon>
        <taxon>Apicomplexa</taxon>
        <taxon>Conoidasida</taxon>
        <taxon>Coccidia</taxon>
        <taxon>Eucoccidiorida</taxon>
        <taxon>Eimeriorina</taxon>
        <taxon>Eimeriidae</taxon>
        <taxon>Eimeria</taxon>
    </lineage>
</organism>
<proteinExistence type="predicted"/>
<dbReference type="InterPro" id="IPR007275">
    <property type="entry name" value="YTH_domain"/>
</dbReference>
<keyword evidence="1" id="KW-1133">Transmembrane helix</keyword>
<dbReference type="GO" id="GO:0003723">
    <property type="term" value="F:RNA binding"/>
    <property type="evidence" value="ECO:0007669"/>
    <property type="project" value="InterPro"/>
</dbReference>
<keyword evidence="1" id="KW-0472">Membrane</keyword>
<reference evidence="3" key="1">
    <citation type="submission" date="2013-10" db="EMBL/GenBank/DDBJ databases">
        <title>Genomic analysis of the causative agents of coccidiosis in chickens.</title>
        <authorList>
            <person name="Reid A.J."/>
            <person name="Blake D."/>
            <person name="Billington K."/>
            <person name="Browne H."/>
            <person name="Dunn M."/>
            <person name="Hung S."/>
            <person name="Kawahara F."/>
            <person name="Miranda-Saavedra D."/>
            <person name="Mourier T."/>
            <person name="Nagra H."/>
            <person name="Otto T.D."/>
            <person name="Rawlings N."/>
            <person name="Sanchez A."/>
            <person name="Sanders M."/>
            <person name="Subramaniam C."/>
            <person name="Tay Y."/>
            <person name="Dear P."/>
            <person name="Doerig C."/>
            <person name="Gruber A."/>
            <person name="Parkinson J."/>
            <person name="Shirley M."/>
            <person name="Wan K.L."/>
            <person name="Berriman M."/>
            <person name="Tomley F."/>
            <person name="Pain A."/>
        </authorList>
    </citation>
    <scope>NUCLEOTIDE SEQUENCE</scope>
    <source>
        <strain evidence="3">Houghton</strain>
    </source>
</reference>
<evidence type="ECO:0000256" key="1">
    <source>
        <dbReference type="SAM" id="Phobius"/>
    </source>
</evidence>
<protein>
    <recommendedName>
        <fullName evidence="2">YTH domain-containing protein</fullName>
    </recommendedName>
</protein>
<dbReference type="Proteomes" id="UP000018050">
    <property type="component" value="Unassembled WGS sequence"/>
</dbReference>
<feature type="domain" description="YTH" evidence="2">
    <location>
        <begin position="55"/>
        <end position="256"/>
    </location>
</feature>
<evidence type="ECO:0000313" key="4">
    <source>
        <dbReference type="Proteomes" id="UP000018050"/>
    </source>
</evidence>
<reference evidence="3" key="2">
    <citation type="submission" date="2013-10" db="EMBL/GenBank/DDBJ databases">
        <authorList>
            <person name="Aslett M."/>
        </authorList>
    </citation>
    <scope>NUCLEOTIDE SEQUENCE</scope>
    <source>
        <strain evidence="3">Houghton</strain>
    </source>
</reference>
<dbReference type="EMBL" id="HG673577">
    <property type="protein sequence ID" value="CDI84074.1"/>
    <property type="molecule type" value="Genomic_DNA"/>
</dbReference>
<dbReference type="PROSITE" id="PS50882">
    <property type="entry name" value="YTH"/>
    <property type="match status" value="1"/>
</dbReference>
<name>U6H004_EIMAC</name>
<accession>U6H004</accession>
<feature type="transmembrane region" description="Helical" evidence="1">
    <location>
        <begin position="226"/>
        <end position="246"/>
    </location>
</feature>
<dbReference type="Gene3D" id="3.10.590.10">
    <property type="entry name" value="ph1033 like domains"/>
    <property type="match status" value="1"/>
</dbReference>
<dbReference type="OrthoDB" id="333217at2759"/>
<dbReference type="GeneID" id="25272878"/>
<sequence>MIQGSSGLGGPPSLGASAGVLGADMEGLYSDMQQQQQQQQQGGVLSSHPAEDPATEFFIIRSCSEYNVQVAMQMSVWATIPRNEARLSQAVRVSRAAACYGWWGCSLGDAADAPAAAAAAAADPAAAKAAENAAAEAAANAAAEAAANAAAEAALAAADADAAAAALCCVVVEAPHVLLFFRVQGAQCWAGYARMRNAPGEGSKPSSVFSGRSGRPFVGLSFDVDWLSNSKMFVLFLFAAFAAVYVHRMQDPTERR</sequence>
<keyword evidence="4" id="KW-1185">Reference proteome</keyword>
<gene>
    <name evidence="3" type="ORF">EAH_00048080</name>
</gene>
<keyword evidence="1" id="KW-0812">Transmembrane</keyword>
<evidence type="ECO:0000259" key="2">
    <source>
        <dbReference type="PROSITE" id="PS50882"/>
    </source>
</evidence>
<dbReference type="Pfam" id="PF04146">
    <property type="entry name" value="YTH"/>
    <property type="match status" value="2"/>
</dbReference>